<name>A0A5B7DKY2_PORTR</name>
<comment type="caution">
    <text evidence="2">The sequence shown here is derived from an EMBL/GenBank/DDBJ whole genome shotgun (WGS) entry which is preliminary data.</text>
</comment>
<feature type="compositionally biased region" description="Polar residues" evidence="1">
    <location>
        <begin position="60"/>
        <end position="77"/>
    </location>
</feature>
<feature type="region of interest" description="Disordered" evidence="1">
    <location>
        <begin position="56"/>
        <end position="92"/>
    </location>
</feature>
<proteinExistence type="predicted"/>
<evidence type="ECO:0000256" key="1">
    <source>
        <dbReference type="SAM" id="MobiDB-lite"/>
    </source>
</evidence>
<evidence type="ECO:0000313" key="3">
    <source>
        <dbReference type="Proteomes" id="UP000324222"/>
    </source>
</evidence>
<protein>
    <submittedName>
        <fullName evidence="2">Uncharacterized protein</fullName>
    </submittedName>
</protein>
<dbReference type="AlphaFoldDB" id="A0A5B7DKY2"/>
<organism evidence="2 3">
    <name type="scientific">Portunus trituberculatus</name>
    <name type="common">Swimming crab</name>
    <name type="synonym">Neptunus trituberculatus</name>
    <dbReference type="NCBI Taxonomy" id="210409"/>
    <lineage>
        <taxon>Eukaryota</taxon>
        <taxon>Metazoa</taxon>
        <taxon>Ecdysozoa</taxon>
        <taxon>Arthropoda</taxon>
        <taxon>Crustacea</taxon>
        <taxon>Multicrustacea</taxon>
        <taxon>Malacostraca</taxon>
        <taxon>Eumalacostraca</taxon>
        <taxon>Eucarida</taxon>
        <taxon>Decapoda</taxon>
        <taxon>Pleocyemata</taxon>
        <taxon>Brachyura</taxon>
        <taxon>Eubrachyura</taxon>
        <taxon>Portunoidea</taxon>
        <taxon>Portunidae</taxon>
        <taxon>Portuninae</taxon>
        <taxon>Portunus</taxon>
    </lineage>
</organism>
<gene>
    <name evidence="2" type="ORF">E2C01_014666</name>
</gene>
<sequence length="113" mass="12155">MSWLNSRSHTASTTPCRLDLVRGNTHPNLVGPTRVALQSLALPLCSVQAKMSLLREGTPDTFTGSRDTSPSQQNSGRSRVHGDVQGGVSGQVERHSWPWRALKVMAGGHRLGG</sequence>
<reference evidence="2 3" key="1">
    <citation type="submission" date="2019-05" db="EMBL/GenBank/DDBJ databases">
        <title>Another draft genome of Portunus trituberculatus and its Hox gene families provides insights of decapod evolution.</title>
        <authorList>
            <person name="Jeong J.-H."/>
            <person name="Song I."/>
            <person name="Kim S."/>
            <person name="Choi T."/>
            <person name="Kim D."/>
            <person name="Ryu S."/>
            <person name="Kim W."/>
        </authorList>
    </citation>
    <scope>NUCLEOTIDE SEQUENCE [LARGE SCALE GENOMIC DNA]</scope>
    <source>
        <tissue evidence="2">Muscle</tissue>
    </source>
</reference>
<evidence type="ECO:0000313" key="2">
    <source>
        <dbReference type="EMBL" id="MPC21674.1"/>
    </source>
</evidence>
<dbReference type="Proteomes" id="UP000324222">
    <property type="component" value="Unassembled WGS sequence"/>
</dbReference>
<keyword evidence="3" id="KW-1185">Reference proteome</keyword>
<dbReference type="EMBL" id="VSRR010001002">
    <property type="protein sequence ID" value="MPC21674.1"/>
    <property type="molecule type" value="Genomic_DNA"/>
</dbReference>
<accession>A0A5B7DKY2</accession>